<dbReference type="RefSeq" id="WP_264776197.1">
    <property type="nucleotide sequence ID" value="NZ_AP026560.1"/>
</dbReference>
<reference evidence="1" key="1">
    <citation type="submission" date="2022-07" db="EMBL/GenBank/DDBJ databases">
        <title>Complete Genome Sequence of the Radioresistant Bacterium Deinococcus aetherius ST0316, Isolated from the Air Dust collected in Lower Stratosphere above Japan.</title>
        <authorList>
            <person name="Satoh K."/>
            <person name="Hagiwara K."/>
            <person name="Katsumata K."/>
            <person name="Kubo A."/>
            <person name="Yokobori S."/>
            <person name="Yamagishi A."/>
            <person name="Oono Y."/>
            <person name="Narumi I."/>
        </authorList>
    </citation>
    <scope>NUCLEOTIDE SEQUENCE</scope>
    <source>
        <strain evidence="1">ST0316</strain>
    </source>
</reference>
<evidence type="ECO:0000313" key="1">
    <source>
        <dbReference type="EMBL" id="BDP40330.1"/>
    </source>
</evidence>
<proteinExistence type="predicted"/>
<gene>
    <name evidence="1" type="ORF">DAETH_02990</name>
</gene>
<accession>A0ABN6RAC9</accession>
<dbReference type="EMBL" id="AP026560">
    <property type="protein sequence ID" value="BDP40330.1"/>
    <property type="molecule type" value="Genomic_DNA"/>
</dbReference>
<sequence length="233" mass="25975">MTDPRSGTRFAVYLCPPAADPYYQAGSALLGFDVRAGREVSLPDFLTPQDQTDAGPYGFHLTVVEGFFTDPAWWPGIEAEARACAACLSPGTVLTLTGGRVEVWDDGETWVHRFDANVPLVVLHTLLLARLARFVTASPFDEQVAQGKYARPFERARMQLLHTPRGLDSWQPHFTLVQPYGGEDPAGLRERLEALTAPHHAQTYRSVALFEKRDGEERWRVRADLPLTGEREA</sequence>
<name>A0ABN6RAC9_9DEIO</name>
<protein>
    <submittedName>
        <fullName evidence="1">Uncharacterized protein</fullName>
    </submittedName>
</protein>
<dbReference type="Proteomes" id="UP001064971">
    <property type="component" value="Chromosome"/>
</dbReference>
<organism evidence="1 2">
    <name type="scientific">Deinococcus aetherius</name>
    <dbReference type="NCBI Taxonomy" id="200252"/>
    <lineage>
        <taxon>Bacteria</taxon>
        <taxon>Thermotogati</taxon>
        <taxon>Deinococcota</taxon>
        <taxon>Deinococci</taxon>
        <taxon>Deinococcales</taxon>
        <taxon>Deinococcaceae</taxon>
        <taxon>Deinococcus</taxon>
    </lineage>
</organism>
<dbReference type="Gene3D" id="3.90.1140.10">
    <property type="entry name" value="Cyclic phosphodiesterase"/>
    <property type="match status" value="1"/>
</dbReference>
<evidence type="ECO:0000313" key="2">
    <source>
        <dbReference type="Proteomes" id="UP001064971"/>
    </source>
</evidence>
<keyword evidence="2" id="KW-1185">Reference proteome</keyword>